<dbReference type="HOGENOM" id="CLU_2467843_0_0_9"/>
<accession>G8TUL6</accession>
<keyword evidence="2" id="KW-1185">Reference proteome</keyword>
<reference evidence="2" key="1">
    <citation type="submission" date="2011-12" db="EMBL/GenBank/DDBJ databases">
        <title>The complete genome of chromosome of Sulfobacillus acidophilus DSM 10332.</title>
        <authorList>
            <person name="Lucas S."/>
            <person name="Han J."/>
            <person name="Lapidus A."/>
            <person name="Bruce D."/>
            <person name="Goodwin L."/>
            <person name="Pitluck S."/>
            <person name="Peters L."/>
            <person name="Kyrpides N."/>
            <person name="Mavromatis K."/>
            <person name="Ivanova N."/>
            <person name="Mikhailova N."/>
            <person name="Chertkov O."/>
            <person name="Saunders E."/>
            <person name="Detter J.C."/>
            <person name="Tapia R."/>
            <person name="Han C."/>
            <person name="Land M."/>
            <person name="Hauser L."/>
            <person name="Markowitz V."/>
            <person name="Cheng J.-F."/>
            <person name="Hugenholtz P."/>
            <person name="Woyke T."/>
            <person name="Wu D."/>
            <person name="Pukall R."/>
            <person name="Gehrich-Schroeter G."/>
            <person name="Schneider S."/>
            <person name="Klenk H.-P."/>
            <person name="Eisen J.A."/>
        </authorList>
    </citation>
    <scope>NUCLEOTIDE SEQUENCE [LARGE SCALE GENOMIC DNA]</scope>
    <source>
        <strain evidence="2">ATCC 700253 / DSM 10332 / NAL</strain>
    </source>
</reference>
<gene>
    <name evidence="1" type="ordered locus">Sulac_1163</name>
</gene>
<organism evidence="1 2">
    <name type="scientific">Sulfobacillus acidophilus (strain ATCC 700253 / DSM 10332 / NAL)</name>
    <dbReference type="NCBI Taxonomy" id="679936"/>
    <lineage>
        <taxon>Bacteria</taxon>
        <taxon>Bacillati</taxon>
        <taxon>Bacillota</taxon>
        <taxon>Clostridia</taxon>
        <taxon>Eubacteriales</taxon>
        <taxon>Clostridiales Family XVII. Incertae Sedis</taxon>
        <taxon>Sulfobacillus</taxon>
    </lineage>
</organism>
<evidence type="ECO:0000313" key="2">
    <source>
        <dbReference type="Proteomes" id="UP000005439"/>
    </source>
</evidence>
<dbReference type="KEGG" id="sap:Sulac_1163"/>
<proteinExistence type="predicted"/>
<dbReference type="PATRIC" id="fig|679936.5.peg.1222"/>
<protein>
    <submittedName>
        <fullName evidence="1">Uncharacterized protein</fullName>
    </submittedName>
</protein>
<evidence type="ECO:0000313" key="1">
    <source>
        <dbReference type="EMBL" id="AEW04663.1"/>
    </source>
</evidence>
<name>G8TUL6_SULAD</name>
<dbReference type="Proteomes" id="UP000005439">
    <property type="component" value="Chromosome"/>
</dbReference>
<dbReference type="EMBL" id="CP003179">
    <property type="protein sequence ID" value="AEW04663.1"/>
    <property type="molecule type" value="Genomic_DNA"/>
</dbReference>
<dbReference type="STRING" id="679936.Sulac_1163"/>
<sequence>MASREPSEQRVNRWRRQLTRWRWAVDGLSRRRVRLYPAPPVLGRSVQFFVECREDRQLVWSHGPWSLDTAIAAAIEFLQNPNLDDLER</sequence>
<dbReference type="AlphaFoldDB" id="G8TUL6"/>
<reference evidence="1 2" key="2">
    <citation type="journal article" date="2012" name="Stand. Genomic Sci.">
        <title>Complete genome sequence of the moderately thermophilic mineral-sulfide-oxidizing firmicute Sulfobacillus acidophilus type strain (NAL(T)).</title>
        <authorList>
            <person name="Anderson I."/>
            <person name="Chertkov O."/>
            <person name="Chen A."/>
            <person name="Saunders E."/>
            <person name="Lapidus A."/>
            <person name="Nolan M."/>
            <person name="Lucas S."/>
            <person name="Hammon N."/>
            <person name="Deshpande S."/>
            <person name="Cheng J.F."/>
            <person name="Han C."/>
            <person name="Tapia R."/>
            <person name="Goodwin L.A."/>
            <person name="Pitluck S."/>
            <person name="Liolios K."/>
            <person name="Pagani I."/>
            <person name="Ivanova N."/>
            <person name="Mikhailova N."/>
            <person name="Pati A."/>
            <person name="Palaniappan K."/>
            <person name="Land M."/>
            <person name="Pan C."/>
            <person name="Rohde M."/>
            <person name="Pukall R."/>
            <person name="Goker M."/>
            <person name="Detter J.C."/>
            <person name="Woyke T."/>
            <person name="Bristow J."/>
            <person name="Eisen J.A."/>
            <person name="Markowitz V."/>
            <person name="Hugenholtz P."/>
            <person name="Kyrpides N.C."/>
            <person name="Klenk H.P."/>
            <person name="Mavromatis K."/>
        </authorList>
    </citation>
    <scope>NUCLEOTIDE SEQUENCE [LARGE SCALE GENOMIC DNA]</scope>
    <source>
        <strain evidence="2">ATCC 700253 / DSM 10332 / NAL</strain>
    </source>
</reference>